<sequence>MAIRFGKIVFLALLFTNSYAAICCCSSKIFEVERETQKKINDVLSKTIQNSSNINKSYKNILIAKKEEIKQLRKINSLLSKNGRGLLLKLSEINFNVKKNQKIEFLRLEENK</sequence>
<evidence type="ECO:0000313" key="3">
    <source>
        <dbReference type="EMBL" id="ROR38769.1"/>
    </source>
</evidence>
<protein>
    <submittedName>
        <fullName evidence="3">Uncharacterized protein</fullName>
    </submittedName>
</protein>
<feature type="signal peptide" evidence="1">
    <location>
        <begin position="1"/>
        <end position="20"/>
    </location>
</feature>
<dbReference type="AlphaFoldDB" id="A0AAJ4RAT1"/>
<proteinExistence type="predicted"/>
<dbReference type="EMBL" id="RJVK01000006">
    <property type="protein sequence ID" value="ROR38769.1"/>
    <property type="molecule type" value="Genomic_DNA"/>
</dbReference>
<geneLocation type="plasmid" evidence="2 5">
    <name>unnamed1</name>
</geneLocation>
<evidence type="ECO:0000313" key="5">
    <source>
        <dbReference type="Proteomes" id="UP000298805"/>
    </source>
</evidence>
<dbReference type="Proteomes" id="UP000272781">
    <property type="component" value="Unassembled WGS sequence"/>
</dbReference>
<keyword evidence="1" id="KW-0732">Signal</keyword>
<name>A0AAJ4RAT1_9BACT</name>
<keyword evidence="2" id="KW-0614">Plasmid</keyword>
<evidence type="ECO:0000313" key="4">
    <source>
        <dbReference type="Proteomes" id="UP000272781"/>
    </source>
</evidence>
<evidence type="ECO:0000256" key="1">
    <source>
        <dbReference type="SAM" id="SignalP"/>
    </source>
</evidence>
<organism evidence="3 4">
    <name type="scientific">Caminibacter pacificus</name>
    <dbReference type="NCBI Taxonomy" id="1424653"/>
    <lineage>
        <taxon>Bacteria</taxon>
        <taxon>Pseudomonadati</taxon>
        <taxon>Campylobacterota</taxon>
        <taxon>Epsilonproteobacteria</taxon>
        <taxon>Nautiliales</taxon>
        <taxon>Nautiliaceae</taxon>
        <taxon>Caminibacter</taxon>
    </lineage>
</organism>
<dbReference type="EMBL" id="CP040940">
    <property type="protein sequence ID" value="QDD68151.1"/>
    <property type="molecule type" value="Genomic_DNA"/>
</dbReference>
<keyword evidence="5" id="KW-1185">Reference proteome</keyword>
<dbReference type="RefSeq" id="WP_123353355.1">
    <property type="nucleotide sequence ID" value="NZ_CP040940.1"/>
</dbReference>
<reference evidence="3 4" key="1">
    <citation type="submission" date="2018-11" db="EMBL/GenBank/DDBJ databases">
        <title>Genomic Encyclopedia of Type Strains, Phase IV (KMG-IV): sequencing the most valuable type-strain genomes for metagenomic binning, comparative biology and taxonomic classification.</title>
        <authorList>
            <person name="Goeker M."/>
        </authorList>
    </citation>
    <scope>NUCLEOTIDE SEQUENCE [LARGE SCALE GENOMIC DNA]</scope>
    <source>
        <strain evidence="3 4">DSM 27783</strain>
    </source>
</reference>
<accession>A0AAJ4RAT1</accession>
<reference evidence="2 5" key="2">
    <citation type="submission" date="2019-06" db="EMBL/GenBank/DDBJ databases">
        <title>A comparative analysis of the Nautiliaceae.</title>
        <authorList>
            <person name="Grosche A."/>
            <person name="Smedile F."/>
            <person name="Vetriani C."/>
        </authorList>
    </citation>
    <scope>NUCLEOTIDE SEQUENCE [LARGE SCALE GENOMIC DNA]</scope>
    <source>
        <strain evidence="2 5">TB6</strain>
        <plasmid evidence="2 5">unnamed1</plasmid>
    </source>
</reference>
<dbReference type="Proteomes" id="UP000298805">
    <property type="component" value="Plasmid unnamed1"/>
</dbReference>
<gene>
    <name evidence="2" type="ORF">C6V80_09870</name>
    <name evidence="3" type="ORF">EDC58_1984</name>
</gene>
<evidence type="ECO:0000313" key="2">
    <source>
        <dbReference type="EMBL" id="QDD68151.1"/>
    </source>
</evidence>
<feature type="chain" id="PRO_5042562180" evidence="1">
    <location>
        <begin position="21"/>
        <end position="112"/>
    </location>
</feature>